<accession>F0ZQH9</accession>
<dbReference type="OMA" id="CAPLNCH"/>
<feature type="region of interest" description="Disordered" evidence="1">
    <location>
        <begin position="177"/>
        <end position="222"/>
    </location>
</feature>
<feature type="region of interest" description="Disordered" evidence="1">
    <location>
        <begin position="133"/>
        <end position="155"/>
    </location>
</feature>
<dbReference type="OrthoDB" id="272703at2759"/>
<dbReference type="Pfam" id="PF14216">
    <property type="entry name" value="DUF4326"/>
    <property type="match status" value="1"/>
</dbReference>
<evidence type="ECO:0000313" key="3">
    <source>
        <dbReference type="EMBL" id="EGC33804.1"/>
    </source>
</evidence>
<feature type="domain" description="DUF4326" evidence="2">
    <location>
        <begin position="32"/>
        <end position="121"/>
    </location>
</feature>
<dbReference type="InterPro" id="IPR025475">
    <property type="entry name" value="DUF4326"/>
</dbReference>
<protein>
    <recommendedName>
        <fullName evidence="2">DUF4326 domain-containing protein</fullName>
    </recommendedName>
</protein>
<dbReference type="Proteomes" id="UP000001064">
    <property type="component" value="Unassembled WGS sequence"/>
</dbReference>
<reference evidence="4" key="1">
    <citation type="journal article" date="2011" name="Genome Biol.">
        <title>Comparative genomics of the social amoebae Dictyostelium discoideum and Dictyostelium purpureum.</title>
        <authorList>
            <consortium name="US DOE Joint Genome Institute (JGI-PGF)"/>
            <person name="Sucgang R."/>
            <person name="Kuo A."/>
            <person name="Tian X."/>
            <person name="Salerno W."/>
            <person name="Parikh A."/>
            <person name="Feasley C.L."/>
            <person name="Dalin E."/>
            <person name="Tu H."/>
            <person name="Huang E."/>
            <person name="Barry K."/>
            <person name="Lindquist E."/>
            <person name="Shapiro H."/>
            <person name="Bruce D."/>
            <person name="Schmutz J."/>
            <person name="Salamov A."/>
            <person name="Fey P."/>
            <person name="Gaudet P."/>
            <person name="Anjard C."/>
            <person name="Babu M.M."/>
            <person name="Basu S."/>
            <person name="Bushmanova Y."/>
            <person name="van der Wel H."/>
            <person name="Katoh-Kurasawa M."/>
            <person name="Dinh C."/>
            <person name="Coutinho P.M."/>
            <person name="Saito T."/>
            <person name="Elias M."/>
            <person name="Schaap P."/>
            <person name="Kay R.R."/>
            <person name="Henrissat B."/>
            <person name="Eichinger L."/>
            <person name="Rivero F."/>
            <person name="Putnam N.H."/>
            <person name="West C.M."/>
            <person name="Loomis W.F."/>
            <person name="Chisholm R.L."/>
            <person name="Shaulsky G."/>
            <person name="Strassmann J.E."/>
            <person name="Queller D.C."/>
            <person name="Kuspa A."/>
            <person name="Grigoriev I.V."/>
        </authorList>
    </citation>
    <scope>NUCLEOTIDE SEQUENCE [LARGE SCALE GENOMIC DNA]</scope>
    <source>
        <strain evidence="4">QSDP1</strain>
    </source>
</reference>
<name>F0ZQH9_DICPU</name>
<gene>
    <name evidence="3" type="ORF">DICPUDRAFT_154069</name>
</gene>
<dbReference type="RefSeq" id="XP_003289675.1">
    <property type="nucleotide sequence ID" value="XM_003289627.1"/>
</dbReference>
<dbReference type="AlphaFoldDB" id="F0ZQH9"/>
<keyword evidence="4" id="KW-1185">Reference proteome</keyword>
<organism evidence="3 4">
    <name type="scientific">Dictyostelium purpureum</name>
    <name type="common">Slime mold</name>
    <dbReference type="NCBI Taxonomy" id="5786"/>
    <lineage>
        <taxon>Eukaryota</taxon>
        <taxon>Amoebozoa</taxon>
        <taxon>Evosea</taxon>
        <taxon>Eumycetozoa</taxon>
        <taxon>Dictyostelia</taxon>
        <taxon>Dictyosteliales</taxon>
        <taxon>Dictyosteliaceae</taxon>
        <taxon>Dictyostelium</taxon>
    </lineage>
</organism>
<dbReference type="GeneID" id="10502940"/>
<dbReference type="VEuPathDB" id="AmoebaDB:DICPUDRAFT_154069"/>
<feature type="compositionally biased region" description="Low complexity" evidence="1">
    <location>
        <begin position="177"/>
        <end position="219"/>
    </location>
</feature>
<evidence type="ECO:0000259" key="2">
    <source>
        <dbReference type="Pfam" id="PF14216"/>
    </source>
</evidence>
<dbReference type="InParanoid" id="F0ZQH9"/>
<dbReference type="eggNOG" id="ENOG502SGBS">
    <property type="taxonomic scope" value="Eukaryota"/>
</dbReference>
<dbReference type="EMBL" id="GL871125">
    <property type="protein sequence ID" value="EGC33804.1"/>
    <property type="molecule type" value="Genomic_DNA"/>
</dbReference>
<sequence length="278" mass="31375">MNHQFGKEPKEDYDPVTSDGVFLYDKKYSHLTVHCKVKPYDVYIGRKNPTIKKSVPEDFKWGNPFTIGKHGDRNQVIKRYRDWIFAPEQDGLFQLAKTELKGKTLACWCAPLNCHGFVLNEIANSPIQNKIDNNNNNNIDENEKQQDNNNNNINNNEIDLKLAPLTMANIINKNNNHSQKFSKKSSSVSFPPLSSPSTLNNNNKETSPTLSSSPSSKPPNKISFADMISQQQQDTNINNKNNININNNNYKTSSSLSAAPSLESENDFPSLSSKKKKL</sequence>
<evidence type="ECO:0000313" key="4">
    <source>
        <dbReference type="Proteomes" id="UP000001064"/>
    </source>
</evidence>
<evidence type="ECO:0000256" key="1">
    <source>
        <dbReference type="SAM" id="MobiDB-lite"/>
    </source>
</evidence>
<proteinExistence type="predicted"/>
<dbReference type="KEGG" id="dpp:DICPUDRAFT_154069"/>
<feature type="region of interest" description="Disordered" evidence="1">
    <location>
        <begin position="238"/>
        <end position="278"/>
    </location>
</feature>
<feature type="compositionally biased region" description="Low complexity" evidence="1">
    <location>
        <begin position="238"/>
        <end position="263"/>
    </location>
</feature>